<evidence type="ECO:0000313" key="10">
    <source>
        <dbReference type="Proteomes" id="UP000500890"/>
    </source>
</evidence>
<keyword evidence="10" id="KW-1185">Reference proteome</keyword>
<sequence length="897" mass="101051">MKKRALYKSILRELKQSKARFFSILGIILLGVSFYAGIKATGPNMLKTAENYYVEQQLMDQRIMSPLGLTKDDLAEVKGLEAVDQVEAVYSKDISLADVNRVIRFMSYDKKDRLNRPVVNEGRLPQSKNEIVLDQLAKDLEDYQIGDKVDIPSEDGEGLSEMSFEVVGFVNSPMFIEKMGRGTSAVGKGSVDYFALIGKECFTEDIYSDIYLTYKNTKDLKAYSDDYKEAQEKSEKQLKAVLANREDRRLAEVRSQLEKGQTELAPSKQQIELAEIQIQQAKNQLEQLKQVPGLDSTTAEKEFLDSESTFNKQKADLEQAEKSLIDQEKGLAKLADSDVYYYLTRDDSPGYTEYQENAKRLSSIATVFPVFFFLIAALVCLTTMTRMVDEKRGEIGTLKALGYSNFDISLKYIIYAILASLIGSGLGLLIGYHVFPKIIIDAYGNLYNTPSAEVSYYWSYTLQSVIVALLCTVLSALVVLRYDLFSSPATLMRPKAPKAGKRIWLERLPFIWKGLNFNQKVTARNLFRYKQRMFMTVFGIAGCMALMITGFGIKDSISDVVDLQFNKIWHYQGVVAFDSEADQSADEDYQAALDKLPKASKTLSVAQSNFDVSVKGKAPQAVTLNTPEQLEGLSDFILFNDRQSGKKYQLTDDGAVINEKLAKLFDLKVGDDLPLKDNNGVIKTAKIAAVVENYAMHFAYVTPTYYEEVFGEKPTPNSQLLLLKDKPSEEEEERISEELMATDKVINVTFLSETSRAMDDTISSLNVVVWVLIISAALLAFIVLYNLTNINISERIRELSTIKVLGFYNREVTMYVYRENNILTVLGIIVGCFIGKFLHGFVLATAEVDMLMFSPTIHGVSYVYAAILTVFFSLVVMFFMHRKLKKVDMIEALKSNE</sequence>
<dbReference type="InterPro" id="IPR038766">
    <property type="entry name" value="Membrane_comp_ABC_pdt"/>
</dbReference>
<feature type="transmembrane region" description="Helical" evidence="7">
    <location>
        <begin position="412"/>
        <end position="435"/>
    </location>
</feature>
<reference evidence="9 10" key="1">
    <citation type="submission" date="2020-03" db="EMBL/GenBank/DDBJ databases">
        <title>Vagococcus sp. nov., isolated from beetles.</title>
        <authorList>
            <person name="Hyun D.-W."/>
            <person name="Bae J.-W."/>
        </authorList>
    </citation>
    <scope>NUCLEOTIDE SEQUENCE [LARGE SCALE GENOMIC DNA]</scope>
    <source>
        <strain evidence="9 10">HDW17A</strain>
    </source>
</reference>
<feature type="transmembrane region" description="Helical" evidence="7">
    <location>
        <begin position="533"/>
        <end position="553"/>
    </location>
</feature>
<keyword evidence="6" id="KW-0175">Coiled coil</keyword>
<feature type="transmembrane region" description="Helical" evidence="7">
    <location>
        <begin position="862"/>
        <end position="880"/>
    </location>
</feature>
<dbReference type="KEGG" id="vah:G7081_07535"/>
<evidence type="ECO:0000256" key="5">
    <source>
        <dbReference type="ARBA" id="ARBA00023136"/>
    </source>
</evidence>
<accession>A0A6G8APD1</accession>
<evidence type="ECO:0000256" key="3">
    <source>
        <dbReference type="ARBA" id="ARBA00022692"/>
    </source>
</evidence>
<evidence type="ECO:0000256" key="7">
    <source>
        <dbReference type="SAM" id="Phobius"/>
    </source>
</evidence>
<dbReference type="AlphaFoldDB" id="A0A6G8APD1"/>
<dbReference type="InterPro" id="IPR003838">
    <property type="entry name" value="ABC3_permease_C"/>
</dbReference>
<feature type="transmembrane region" description="Helical" evidence="7">
    <location>
        <begin position="21"/>
        <end position="38"/>
    </location>
</feature>
<evidence type="ECO:0000256" key="6">
    <source>
        <dbReference type="SAM" id="Coils"/>
    </source>
</evidence>
<feature type="transmembrane region" description="Helical" evidence="7">
    <location>
        <begin position="361"/>
        <end position="382"/>
    </location>
</feature>
<dbReference type="PANTHER" id="PTHR30287:SF1">
    <property type="entry name" value="INNER MEMBRANE PROTEIN"/>
    <property type="match status" value="1"/>
</dbReference>
<keyword evidence="3 7" id="KW-0812">Transmembrane</keyword>
<feature type="transmembrane region" description="Helical" evidence="7">
    <location>
        <begin position="455"/>
        <end position="480"/>
    </location>
</feature>
<evidence type="ECO:0000256" key="4">
    <source>
        <dbReference type="ARBA" id="ARBA00022989"/>
    </source>
</evidence>
<feature type="domain" description="ABC3 transporter permease C-terminal" evidence="8">
    <location>
        <begin position="367"/>
        <end position="481"/>
    </location>
</feature>
<feature type="transmembrane region" description="Helical" evidence="7">
    <location>
        <begin position="767"/>
        <end position="787"/>
    </location>
</feature>
<comment type="subcellular location">
    <subcellularLocation>
        <location evidence="1">Cell membrane</location>
        <topology evidence="1">Multi-pass membrane protein</topology>
    </subcellularLocation>
</comment>
<organism evidence="9 10">
    <name type="scientific">Vagococcus coleopterorum</name>
    <dbReference type="NCBI Taxonomy" id="2714946"/>
    <lineage>
        <taxon>Bacteria</taxon>
        <taxon>Bacillati</taxon>
        <taxon>Bacillota</taxon>
        <taxon>Bacilli</taxon>
        <taxon>Lactobacillales</taxon>
        <taxon>Enterococcaceae</taxon>
        <taxon>Vagococcus</taxon>
    </lineage>
</organism>
<keyword evidence="2" id="KW-1003">Cell membrane</keyword>
<feature type="domain" description="ABC3 transporter permease C-terminal" evidence="8">
    <location>
        <begin position="771"/>
        <end position="885"/>
    </location>
</feature>
<evidence type="ECO:0000259" key="8">
    <source>
        <dbReference type="Pfam" id="PF02687"/>
    </source>
</evidence>
<name>A0A6G8APD1_9ENTE</name>
<evidence type="ECO:0000256" key="2">
    <source>
        <dbReference type="ARBA" id="ARBA00022475"/>
    </source>
</evidence>
<proteinExistence type="predicted"/>
<dbReference type="EMBL" id="CP049886">
    <property type="protein sequence ID" value="QIL46938.1"/>
    <property type="molecule type" value="Genomic_DNA"/>
</dbReference>
<gene>
    <name evidence="9" type="ORF">G7081_07535</name>
</gene>
<protein>
    <submittedName>
        <fullName evidence="9">FtsX-like permease family protein</fullName>
    </submittedName>
</protein>
<feature type="transmembrane region" description="Helical" evidence="7">
    <location>
        <begin position="822"/>
        <end position="842"/>
    </location>
</feature>
<feature type="coiled-coil region" evidence="6">
    <location>
        <begin position="220"/>
        <end position="291"/>
    </location>
</feature>
<dbReference type="Pfam" id="PF02687">
    <property type="entry name" value="FtsX"/>
    <property type="match status" value="2"/>
</dbReference>
<dbReference type="PANTHER" id="PTHR30287">
    <property type="entry name" value="MEMBRANE COMPONENT OF PREDICTED ABC SUPERFAMILY METABOLITE UPTAKE TRANSPORTER"/>
    <property type="match status" value="1"/>
</dbReference>
<evidence type="ECO:0000256" key="1">
    <source>
        <dbReference type="ARBA" id="ARBA00004651"/>
    </source>
</evidence>
<keyword evidence="4 7" id="KW-1133">Transmembrane helix</keyword>
<dbReference type="Proteomes" id="UP000500890">
    <property type="component" value="Chromosome"/>
</dbReference>
<dbReference type="GO" id="GO:0005886">
    <property type="term" value="C:plasma membrane"/>
    <property type="evidence" value="ECO:0007669"/>
    <property type="project" value="UniProtKB-SubCell"/>
</dbReference>
<dbReference type="RefSeq" id="WP_166008325.1">
    <property type="nucleotide sequence ID" value="NZ_CP049886.1"/>
</dbReference>
<evidence type="ECO:0000313" key="9">
    <source>
        <dbReference type="EMBL" id="QIL46938.1"/>
    </source>
</evidence>
<keyword evidence="5 7" id="KW-0472">Membrane</keyword>